<reference evidence="7 8" key="1">
    <citation type="journal article" date="2018" name="Nat. Biotechnol.">
        <title>A standardized bacterial taxonomy based on genome phylogeny substantially revises the tree of life.</title>
        <authorList>
            <person name="Parks D.H."/>
            <person name="Chuvochina M."/>
            <person name="Waite D.W."/>
            <person name="Rinke C."/>
            <person name="Skarshewski A."/>
            <person name="Chaumeil P.A."/>
            <person name="Hugenholtz P."/>
        </authorList>
    </citation>
    <scope>NUCLEOTIDE SEQUENCE [LARGE SCALE GENOMIC DNA]</scope>
    <source>
        <strain evidence="7">UBA8672</strain>
    </source>
</reference>
<dbReference type="PANTHER" id="PTHR10846:SF8">
    <property type="entry name" value="INNER MEMBRANE PROTEIN YRBG"/>
    <property type="match status" value="1"/>
</dbReference>
<feature type="transmembrane region" description="Helical" evidence="5">
    <location>
        <begin position="130"/>
        <end position="151"/>
    </location>
</feature>
<dbReference type="InterPro" id="IPR004837">
    <property type="entry name" value="NaCa_Exmemb"/>
</dbReference>
<evidence type="ECO:0000256" key="3">
    <source>
        <dbReference type="ARBA" id="ARBA00022989"/>
    </source>
</evidence>
<feature type="transmembrane region" description="Helical" evidence="5">
    <location>
        <begin position="303"/>
        <end position="321"/>
    </location>
</feature>
<protein>
    <submittedName>
        <fullName evidence="7">Sodium:calcium antiporter</fullName>
    </submittedName>
</protein>
<organism evidence="7 8">
    <name type="scientific">Flexistipes sinusarabici</name>
    <dbReference type="NCBI Taxonomy" id="2352"/>
    <lineage>
        <taxon>Bacteria</taxon>
        <taxon>Pseudomonadati</taxon>
        <taxon>Deferribacterota</taxon>
        <taxon>Deferribacteres</taxon>
        <taxon>Deferribacterales</taxon>
        <taxon>Flexistipitaceae</taxon>
        <taxon>Flexistipes</taxon>
    </lineage>
</organism>
<dbReference type="GO" id="GO:0005886">
    <property type="term" value="C:plasma membrane"/>
    <property type="evidence" value="ECO:0007669"/>
    <property type="project" value="TreeGrafter"/>
</dbReference>
<evidence type="ECO:0000256" key="5">
    <source>
        <dbReference type="SAM" id="Phobius"/>
    </source>
</evidence>
<sequence>MVYFLLFFISAVLVIVSGIKLSEYGDVIALKTKLGHSFVGITMLALFTSLPELISSIGAVTIVDAPDLAFGNVYGSNVFNIFVIFILDFVFRKGSFFKDVSMSNTISGIYGLLIMVVTFTGFVIGFPVIGWISLLSILTVVVFFISLYNAYKSSAIELLPEEGSVSEIPLNKALYMFLLNATIIVFAGLLLSKSADQVAIITGLGQSVVGALLLALVTSLPELASCYGAVKVGATNMAIGNLFGSNVFNTFIIPVIDIFYFKGSVFEFVEPAHLFTGLIACIMSLIALLGIKQDKFSKFRVGHLSVYSVYILAVYIVYLFVTLN</sequence>
<comment type="subcellular location">
    <subcellularLocation>
        <location evidence="1">Membrane</location>
        <topology evidence="1">Multi-pass membrane protein</topology>
    </subcellularLocation>
</comment>
<keyword evidence="3 5" id="KW-1133">Transmembrane helix</keyword>
<evidence type="ECO:0000313" key="7">
    <source>
        <dbReference type="EMBL" id="HCW93481.1"/>
    </source>
</evidence>
<dbReference type="PANTHER" id="PTHR10846">
    <property type="entry name" value="SODIUM/POTASSIUM/CALCIUM EXCHANGER"/>
    <property type="match status" value="1"/>
</dbReference>
<feature type="transmembrane region" description="Helical" evidence="5">
    <location>
        <begin position="103"/>
        <end position="124"/>
    </location>
</feature>
<feature type="transmembrane region" description="Helical" evidence="5">
    <location>
        <begin position="198"/>
        <end position="217"/>
    </location>
</feature>
<gene>
    <name evidence="7" type="ORF">DHM44_07345</name>
</gene>
<dbReference type="Gene3D" id="1.20.1420.30">
    <property type="entry name" value="NCX, central ion-binding region"/>
    <property type="match status" value="1"/>
</dbReference>
<dbReference type="GO" id="GO:0006874">
    <property type="term" value="P:intracellular calcium ion homeostasis"/>
    <property type="evidence" value="ECO:0007669"/>
    <property type="project" value="TreeGrafter"/>
</dbReference>
<dbReference type="Proteomes" id="UP000262325">
    <property type="component" value="Unassembled WGS sequence"/>
</dbReference>
<feature type="transmembrane region" description="Helical" evidence="5">
    <location>
        <begin position="272"/>
        <end position="291"/>
    </location>
</feature>
<dbReference type="GO" id="GO:0008273">
    <property type="term" value="F:calcium, potassium:sodium antiporter activity"/>
    <property type="evidence" value="ECO:0007669"/>
    <property type="project" value="TreeGrafter"/>
</dbReference>
<feature type="domain" description="Sodium/calcium exchanger membrane region" evidence="6">
    <location>
        <begin position="3"/>
        <end position="149"/>
    </location>
</feature>
<feature type="domain" description="Sodium/calcium exchanger membrane region" evidence="6">
    <location>
        <begin position="173"/>
        <end position="322"/>
    </location>
</feature>
<feature type="transmembrane region" description="Helical" evidence="5">
    <location>
        <begin position="74"/>
        <end position="91"/>
    </location>
</feature>
<feature type="transmembrane region" description="Helical" evidence="5">
    <location>
        <begin position="172"/>
        <end position="192"/>
    </location>
</feature>
<dbReference type="InterPro" id="IPR004481">
    <property type="entry name" value="K/Na/Ca-exchanger"/>
</dbReference>
<accession>A0A3D5QCC0</accession>
<evidence type="ECO:0000313" key="8">
    <source>
        <dbReference type="Proteomes" id="UP000262325"/>
    </source>
</evidence>
<keyword evidence="4 5" id="KW-0472">Membrane</keyword>
<comment type="caution">
    <text evidence="7">The sequence shown here is derived from an EMBL/GenBank/DDBJ whole genome shotgun (WGS) entry which is preliminary data.</text>
</comment>
<feature type="transmembrane region" description="Helical" evidence="5">
    <location>
        <begin position="34"/>
        <end position="54"/>
    </location>
</feature>
<keyword evidence="2 5" id="KW-0812">Transmembrane</keyword>
<dbReference type="Pfam" id="PF01699">
    <property type="entry name" value="Na_Ca_ex"/>
    <property type="match status" value="2"/>
</dbReference>
<dbReference type="InterPro" id="IPR044880">
    <property type="entry name" value="NCX_ion-bd_dom_sf"/>
</dbReference>
<dbReference type="GO" id="GO:0005262">
    <property type="term" value="F:calcium channel activity"/>
    <property type="evidence" value="ECO:0007669"/>
    <property type="project" value="TreeGrafter"/>
</dbReference>
<name>A0A3D5QCC0_FLESI</name>
<dbReference type="EMBL" id="DPPF01000153">
    <property type="protein sequence ID" value="HCW93481.1"/>
    <property type="molecule type" value="Genomic_DNA"/>
</dbReference>
<evidence type="ECO:0000259" key="6">
    <source>
        <dbReference type="Pfam" id="PF01699"/>
    </source>
</evidence>
<proteinExistence type="predicted"/>
<feature type="transmembrane region" description="Helical" evidence="5">
    <location>
        <begin position="6"/>
        <end position="22"/>
    </location>
</feature>
<evidence type="ECO:0000256" key="1">
    <source>
        <dbReference type="ARBA" id="ARBA00004141"/>
    </source>
</evidence>
<evidence type="ECO:0000256" key="4">
    <source>
        <dbReference type="ARBA" id="ARBA00023136"/>
    </source>
</evidence>
<dbReference type="AlphaFoldDB" id="A0A3D5QCC0"/>
<evidence type="ECO:0000256" key="2">
    <source>
        <dbReference type="ARBA" id="ARBA00022692"/>
    </source>
</evidence>